<comment type="caution">
    <text evidence="2">The sequence shown here is derived from an EMBL/GenBank/DDBJ whole genome shotgun (WGS) entry which is preliminary data.</text>
</comment>
<evidence type="ECO:0000313" key="2">
    <source>
        <dbReference type="EMBL" id="KMZ63775.1"/>
    </source>
</evidence>
<reference evidence="3" key="1">
    <citation type="journal article" date="2016" name="Nature">
        <title>The genome of the seagrass Zostera marina reveals angiosperm adaptation to the sea.</title>
        <authorList>
            <person name="Olsen J.L."/>
            <person name="Rouze P."/>
            <person name="Verhelst B."/>
            <person name="Lin Y.-C."/>
            <person name="Bayer T."/>
            <person name="Collen J."/>
            <person name="Dattolo E."/>
            <person name="De Paoli E."/>
            <person name="Dittami S."/>
            <person name="Maumus F."/>
            <person name="Michel G."/>
            <person name="Kersting A."/>
            <person name="Lauritano C."/>
            <person name="Lohaus R."/>
            <person name="Toepel M."/>
            <person name="Tonon T."/>
            <person name="Vanneste K."/>
            <person name="Amirebrahimi M."/>
            <person name="Brakel J."/>
            <person name="Bostroem C."/>
            <person name="Chovatia M."/>
            <person name="Grimwood J."/>
            <person name="Jenkins J.W."/>
            <person name="Jueterbock A."/>
            <person name="Mraz A."/>
            <person name="Stam W.T."/>
            <person name="Tice H."/>
            <person name="Bornberg-Bauer E."/>
            <person name="Green P.J."/>
            <person name="Pearson G.A."/>
            <person name="Procaccini G."/>
            <person name="Duarte C.M."/>
            <person name="Schmutz J."/>
            <person name="Reusch T.B.H."/>
            <person name="Van de Peer Y."/>
        </authorList>
    </citation>
    <scope>NUCLEOTIDE SEQUENCE [LARGE SCALE GENOMIC DNA]</scope>
    <source>
        <strain evidence="3">cv. Finnish</strain>
    </source>
</reference>
<protein>
    <submittedName>
        <fullName evidence="2">Uncharacterized protein</fullName>
    </submittedName>
</protein>
<evidence type="ECO:0000256" key="1">
    <source>
        <dbReference type="SAM" id="MobiDB-lite"/>
    </source>
</evidence>
<organism evidence="2 3">
    <name type="scientific">Zostera marina</name>
    <name type="common">Eelgrass</name>
    <dbReference type="NCBI Taxonomy" id="29655"/>
    <lineage>
        <taxon>Eukaryota</taxon>
        <taxon>Viridiplantae</taxon>
        <taxon>Streptophyta</taxon>
        <taxon>Embryophyta</taxon>
        <taxon>Tracheophyta</taxon>
        <taxon>Spermatophyta</taxon>
        <taxon>Magnoliopsida</taxon>
        <taxon>Liliopsida</taxon>
        <taxon>Zosteraceae</taxon>
        <taxon>Zostera</taxon>
    </lineage>
</organism>
<proteinExistence type="predicted"/>
<feature type="compositionally biased region" description="Polar residues" evidence="1">
    <location>
        <begin position="114"/>
        <end position="128"/>
    </location>
</feature>
<gene>
    <name evidence="2" type="ORF">ZOSMA_39G00450</name>
</gene>
<dbReference type="EMBL" id="LFYR01001212">
    <property type="protein sequence ID" value="KMZ63775.1"/>
    <property type="molecule type" value="Genomic_DNA"/>
</dbReference>
<sequence length="128" mass="14524">MATGQPQRNQMGEDRAEKGIESRCLSFRNFLADSKLKKLVFSSRSDHIFADDAGGNDFEFVPALQTDFLLYPLFGNNINEKITNLSNLEDFLAIKEDDGFEDSETDHLDDVSPETYSVWNPNNNNKPE</sequence>
<dbReference type="Proteomes" id="UP000036987">
    <property type="component" value="Unassembled WGS sequence"/>
</dbReference>
<evidence type="ECO:0000313" key="3">
    <source>
        <dbReference type="Proteomes" id="UP000036987"/>
    </source>
</evidence>
<feature type="region of interest" description="Disordered" evidence="1">
    <location>
        <begin position="102"/>
        <end position="128"/>
    </location>
</feature>
<name>A0A0K9P6F8_ZOSMR</name>
<dbReference type="AlphaFoldDB" id="A0A0K9P6F8"/>
<accession>A0A0K9P6F8</accession>
<keyword evidence="3" id="KW-1185">Reference proteome</keyword>
<dbReference type="OrthoDB" id="1111059at2759"/>